<evidence type="ECO:0000313" key="3">
    <source>
        <dbReference type="Proteomes" id="UP001168167"/>
    </source>
</evidence>
<dbReference type="Proteomes" id="UP001168167">
    <property type="component" value="Unassembled WGS sequence"/>
</dbReference>
<evidence type="ECO:0000256" key="1">
    <source>
        <dbReference type="SAM" id="SignalP"/>
    </source>
</evidence>
<reference evidence="2" key="1">
    <citation type="submission" date="2022-08" db="EMBL/GenBank/DDBJ databases">
        <authorList>
            <person name="Dzunkova M."/>
            <person name="La Clair J."/>
            <person name="Tyml T."/>
            <person name="Doud D."/>
            <person name="Schulz F."/>
            <person name="Piquer S."/>
            <person name="Porcel Sanchis D."/>
            <person name="Osborn A."/>
            <person name="Robinson D."/>
            <person name="Louie K.B."/>
            <person name="Bowen B.P."/>
            <person name="Bowers R."/>
            <person name="Lee J."/>
            <person name="Arnau Llombart V."/>
            <person name="Diaz Villanueva W."/>
            <person name="Gosliner T."/>
            <person name="Northen T."/>
            <person name="Cheng J.-F."/>
            <person name="Burkart M.D."/>
            <person name="Woyke T."/>
        </authorList>
    </citation>
    <scope>NUCLEOTIDE SEQUENCE</scope>
    <source>
        <strain evidence="2">Df01</strain>
    </source>
</reference>
<evidence type="ECO:0000313" key="2">
    <source>
        <dbReference type="EMBL" id="MDM5147388.1"/>
    </source>
</evidence>
<comment type="caution">
    <text evidence="2">The sequence shown here is derived from an EMBL/GenBank/DDBJ whole genome shotgun (WGS) entry which is preliminary data.</text>
</comment>
<proteinExistence type="predicted"/>
<reference evidence="2" key="2">
    <citation type="journal article" date="2023" name="Microbiome">
        <title>Synthase-selected sorting approach identifies a beta-lactone synthase in a nudibranch symbiotic bacterium.</title>
        <authorList>
            <person name="Dzunkova M."/>
            <person name="La Clair J.J."/>
            <person name="Tyml T."/>
            <person name="Doud D."/>
            <person name="Schulz F."/>
            <person name="Piquer-Esteban S."/>
            <person name="Porcel Sanchis D."/>
            <person name="Osborn A."/>
            <person name="Robinson D."/>
            <person name="Louie K.B."/>
            <person name="Bowen B.P."/>
            <person name="Bowers R.M."/>
            <person name="Lee J."/>
            <person name="Arnau V."/>
            <person name="Diaz-Villanueva W."/>
            <person name="Stepanauskas R."/>
            <person name="Gosliner T."/>
            <person name="Date S.V."/>
            <person name="Northen T.R."/>
            <person name="Cheng J.F."/>
            <person name="Burkart M.D."/>
            <person name="Woyke T."/>
        </authorList>
    </citation>
    <scope>NUCLEOTIDE SEQUENCE</scope>
    <source>
        <strain evidence="2">Df01</strain>
    </source>
</reference>
<sequence length="129" mass="14123">MAAALLLCACGAPLAMAPVTLQSEQQVLRIAAEDKLDITEGAPVLHLHESISHTIESTGSDGAVSAYKVRYQLNYQLATNPSRNLVLEEVVLHDESKYLAGRIARTDAANRLRQQALSQIRYILVNQKL</sequence>
<keyword evidence="3" id="KW-1185">Reference proteome</keyword>
<organism evidence="2 3">
    <name type="scientific">Candidatus Doriopsillibacter californiensis</name>
    <dbReference type="NCBI Taxonomy" id="2970740"/>
    <lineage>
        <taxon>Bacteria</taxon>
        <taxon>Pseudomonadati</taxon>
        <taxon>Pseudomonadota</taxon>
        <taxon>Gammaproteobacteria</taxon>
        <taxon>Candidatus Tethybacterales</taxon>
        <taxon>Candidatus Persebacteraceae</taxon>
        <taxon>Candidatus Doriopsillibacter</taxon>
    </lineage>
</organism>
<feature type="signal peptide" evidence="1">
    <location>
        <begin position="1"/>
        <end position="17"/>
    </location>
</feature>
<dbReference type="EMBL" id="JANQAO010000002">
    <property type="protein sequence ID" value="MDM5147388.1"/>
    <property type="molecule type" value="Genomic_DNA"/>
</dbReference>
<protein>
    <recommendedName>
        <fullName evidence="4">LPS-assembly lipoprotein LptE</fullName>
    </recommendedName>
</protein>
<evidence type="ECO:0008006" key="4">
    <source>
        <dbReference type="Google" id="ProtNLM"/>
    </source>
</evidence>
<feature type="chain" id="PRO_5045918805" description="LPS-assembly lipoprotein LptE" evidence="1">
    <location>
        <begin position="18"/>
        <end position="129"/>
    </location>
</feature>
<keyword evidence="1" id="KW-0732">Signal</keyword>
<name>A0ABT7QKZ5_9GAMM</name>
<gene>
    <name evidence="2" type="ORF">NQX30_03245</name>
</gene>
<accession>A0ABT7QKZ5</accession>